<protein>
    <submittedName>
        <fullName evidence="2">Uncharacterized protein</fullName>
    </submittedName>
</protein>
<reference evidence="2" key="1">
    <citation type="submission" date="2022-01" db="EMBL/GenBank/DDBJ databases">
        <title>Genome Sequence Resource for Two Populations of Ditylenchus destructor, the Migratory Endoparasitic Phytonematode.</title>
        <authorList>
            <person name="Zhang H."/>
            <person name="Lin R."/>
            <person name="Xie B."/>
        </authorList>
    </citation>
    <scope>NUCLEOTIDE SEQUENCE</scope>
    <source>
        <strain evidence="2">BazhouSP</strain>
    </source>
</reference>
<sequence length="178" mass="19889">MFFCIVSIGLLACGGINAAPGSGVREVDKTEVDTKKPESPDTQFLVQSGVEAAAFRKRADELASMLDQYYGSLQNEQSPLTEEHKRAGSVPSRNPYSWMAVEEKRSRNPYSWLAKNDDEKRSRNPYSWLATNDGSIDRTKTWGDAPPPPKRLARVGPMSWAEGLKRGAKNPYSWMNYA</sequence>
<evidence type="ECO:0000313" key="2">
    <source>
        <dbReference type="EMBL" id="KAI1699615.1"/>
    </source>
</evidence>
<evidence type="ECO:0000256" key="1">
    <source>
        <dbReference type="SAM" id="SignalP"/>
    </source>
</evidence>
<keyword evidence="1" id="KW-0732">Signal</keyword>
<evidence type="ECO:0000313" key="3">
    <source>
        <dbReference type="Proteomes" id="UP001201812"/>
    </source>
</evidence>
<dbReference type="Proteomes" id="UP001201812">
    <property type="component" value="Unassembled WGS sequence"/>
</dbReference>
<name>A0AAD4MP05_9BILA</name>
<feature type="chain" id="PRO_5042206574" evidence="1">
    <location>
        <begin position="19"/>
        <end position="178"/>
    </location>
</feature>
<accession>A0AAD4MP05</accession>
<dbReference type="EMBL" id="JAKKPZ010000173">
    <property type="protein sequence ID" value="KAI1699615.1"/>
    <property type="molecule type" value="Genomic_DNA"/>
</dbReference>
<dbReference type="AlphaFoldDB" id="A0AAD4MP05"/>
<feature type="signal peptide" evidence="1">
    <location>
        <begin position="1"/>
        <end position="18"/>
    </location>
</feature>
<comment type="caution">
    <text evidence="2">The sequence shown here is derived from an EMBL/GenBank/DDBJ whole genome shotgun (WGS) entry which is preliminary data.</text>
</comment>
<gene>
    <name evidence="2" type="ORF">DdX_17214</name>
</gene>
<proteinExistence type="predicted"/>
<keyword evidence="3" id="KW-1185">Reference proteome</keyword>
<organism evidence="2 3">
    <name type="scientific">Ditylenchus destructor</name>
    <dbReference type="NCBI Taxonomy" id="166010"/>
    <lineage>
        <taxon>Eukaryota</taxon>
        <taxon>Metazoa</taxon>
        <taxon>Ecdysozoa</taxon>
        <taxon>Nematoda</taxon>
        <taxon>Chromadorea</taxon>
        <taxon>Rhabditida</taxon>
        <taxon>Tylenchina</taxon>
        <taxon>Tylenchomorpha</taxon>
        <taxon>Sphaerularioidea</taxon>
        <taxon>Anguinidae</taxon>
        <taxon>Anguininae</taxon>
        <taxon>Ditylenchus</taxon>
    </lineage>
</organism>